<reference evidence="1 2" key="1">
    <citation type="submission" date="2017-06" db="EMBL/GenBank/DDBJ databases">
        <title>Biodegradation of gentamicin by bacterial consortia AMQD4 in synthetic medium and raw gentamicin sewage.</title>
        <authorList>
            <person name="Chang H."/>
            <person name="Feng Y."/>
            <person name="Li Z."/>
            <person name="Xue J."/>
            <person name="Cheng D."/>
        </authorList>
    </citation>
    <scope>NUCLEOTIDE SEQUENCE [LARGE SCALE GENOMIC DNA]</scope>
    <source>
        <strain evidence="1 2">BZC3</strain>
    </source>
</reference>
<dbReference type="AlphaFoldDB" id="A0A1Z3LWL8"/>
<dbReference type="EMBL" id="CP021995">
    <property type="protein sequence ID" value="ASD26546.1"/>
    <property type="molecule type" value="Genomic_DNA"/>
</dbReference>
<evidence type="ECO:0000313" key="1">
    <source>
        <dbReference type="EMBL" id="ASD26546.1"/>
    </source>
</evidence>
<proteinExistence type="predicted"/>
<protein>
    <submittedName>
        <fullName evidence="1">Uncharacterized protein</fullName>
    </submittedName>
</protein>
<sequence length="61" mass="6900">MVLWSILTLIVAIGCGVLALLRKLSATQADVRQIRSEIINLHFDVVRHHRPPFGRRGKTEP</sequence>
<evidence type="ECO:0000313" key="2">
    <source>
        <dbReference type="Proteomes" id="UP000197024"/>
    </source>
</evidence>
<name>A0A1Z3LWL8_BREDI</name>
<reference evidence="1 2" key="2">
    <citation type="submission" date="2017-06" db="EMBL/GenBank/DDBJ databases">
        <authorList>
            <person name="Kim H.J."/>
            <person name="Triplett B.A."/>
        </authorList>
    </citation>
    <scope>NUCLEOTIDE SEQUENCE [LARGE SCALE GENOMIC DNA]</scope>
    <source>
        <strain evidence="1 2">BZC3</strain>
    </source>
</reference>
<organism evidence="1 2">
    <name type="scientific">Brevundimonas diminuta</name>
    <name type="common">Pseudomonas diminuta</name>
    <dbReference type="NCBI Taxonomy" id="293"/>
    <lineage>
        <taxon>Bacteria</taxon>
        <taxon>Pseudomonadati</taxon>
        <taxon>Pseudomonadota</taxon>
        <taxon>Alphaproteobacteria</taxon>
        <taxon>Caulobacterales</taxon>
        <taxon>Caulobacteraceae</taxon>
        <taxon>Brevundimonas</taxon>
    </lineage>
</organism>
<accession>A0A1Z3LWL8</accession>
<dbReference type="Proteomes" id="UP000197024">
    <property type="component" value="Chromosome"/>
</dbReference>
<gene>
    <name evidence="1" type="ORF">CD943_06345</name>
</gene>